<gene>
    <name evidence="1" type="ORF">Ga0080559_TMP4779</name>
</gene>
<evidence type="ECO:0000313" key="2">
    <source>
        <dbReference type="Proteomes" id="UP000186559"/>
    </source>
</evidence>
<evidence type="ECO:0008006" key="3">
    <source>
        <dbReference type="Google" id="ProtNLM"/>
    </source>
</evidence>
<dbReference type="EMBL" id="CP014796">
    <property type="protein sequence ID" value="APX25575.1"/>
    <property type="molecule type" value="Genomic_DNA"/>
</dbReference>
<dbReference type="PROSITE" id="PS51257">
    <property type="entry name" value="PROKAR_LIPOPROTEIN"/>
    <property type="match status" value="1"/>
</dbReference>
<dbReference type="STRING" id="1229727.Ga0080559_TMP4779"/>
<reference evidence="1 2" key="1">
    <citation type="submission" date="2016-03" db="EMBL/GenBank/DDBJ databases">
        <title>Deep-sea bacteria in the southern Pacific.</title>
        <authorList>
            <person name="Tang K."/>
        </authorList>
    </citation>
    <scope>NUCLEOTIDE SEQUENCE [LARGE SCALE GENOMIC DNA]</scope>
    <source>
        <strain evidence="1 2">JLT2016</strain>
    </source>
</reference>
<keyword evidence="2" id="KW-1185">Reference proteome</keyword>
<dbReference type="Proteomes" id="UP000186559">
    <property type="component" value="Chromosome"/>
</dbReference>
<name>A0A1U7DBZ7_9RHOB</name>
<dbReference type="AlphaFoldDB" id="A0A1U7DBZ7"/>
<evidence type="ECO:0000313" key="1">
    <source>
        <dbReference type="EMBL" id="APX25575.1"/>
    </source>
</evidence>
<sequence>MGDVKTGIGIRTMALLAFAGAGLAGCGIFGGDDNSYVYQGVTFAGDAKALSGDRASFVSTAGPASASLEGAIGGARFEGTKYCIDYLGTSDIAWTVGPDTPAAQIPVQDDEVRLSGTCLE</sequence>
<proteinExistence type="predicted"/>
<protein>
    <recommendedName>
        <fullName evidence="3">Lipoprotein</fullName>
    </recommendedName>
</protein>
<dbReference type="KEGG" id="tpro:Ga0080559_TMP4779"/>
<accession>A0A1U7DBZ7</accession>
<organism evidence="1 2">
    <name type="scientific">Salipiger profundus</name>
    <dbReference type="NCBI Taxonomy" id="1229727"/>
    <lineage>
        <taxon>Bacteria</taxon>
        <taxon>Pseudomonadati</taxon>
        <taxon>Pseudomonadota</taxon>
        <taxon>Alphaproteobacteria</taxon>
        <taxon>Rhodobacterales</taxon>
        <taxon>Roseobacteraceae</taxon>
        <taxon>Salipiger</taxon>
    </lineage>
</organism>